<sequence>MMMRRHAEGGGRAATAVSEEQRALLKRIREQYEELFKIKEENGIEIHPIFDTLPIKKDYPDYYAVIKNPVSFNTLKKRVPHYIDAQNFMNDLAQIPWNAKTYNTKGSQIYGYASILEKFIKENILVKLKEYYPHLKYPNLGLLPDELEAQQKLAPEKNIVNTPTKMIQTVIKKNDSSMSISDEDDENYDDHDDRDDDYNDGRKSRTAKITFQRTTLHSRSPASQRHSQSTTPQPGKPRKTHVKRGRPPVIDLPYVQRMKNVIKMLRRETDESKRQLTATFEKIPDEHEETKYLSIISNPMPLEEIFKKVKTRKYKDFQGFQNDMNLMVANYKLYYRSNPQALKRANLLERRFAEYSRQELSKPDTDYMPEGELRYPLDDIVVNGTKYVIGDWALINNPNDPTKPTVGQIFKLWSTSDGKKWFNACWYIRPEQTVHRVDRLFYKNEVFKTGQYRDHLTSELVGKGYVVHFTRYQRGDPDIKIDGPLFVCEFRYNENDKGFNKIRTWKACLPEEIRDQEEVTIPINGRKFFKYASPIKHLLPANATATDPIPQPKEGAPNAPPIAGGVYIRPKLKRDDLGEYSTSDDCPRYIIRPGDPPEDGKIDFEMGTITTSSLSMTGLPRSSGGSGTRLSTMRQSRSSTGLPMMAVPGGQSFYPQNNSTTMDGMKATPQAVGMGSNITVHGLKQHQLYKIQQQHQQQQQHKKSQASGYNLTTIVNNLTSKASKATLGQIVIDTSGAYVLPVSITKNVDVLQRSDYGSIVKRLGKDEAKKRKRKGEILWFKGPSVAIEERMLNSGDEHLQLPLNSCFATNKKLKIEYEEIEEPLDSSDQTASSNSIQEDVQLQHVNDSQSKKENLPGSFPLGLRPSANFMAFKLSSSEPSST</sequence>
<keyword evidence="5" id="KW-0805">Transcription regulation</keyword>
<dbReference type="Proteomes" id="UP000000267">
    <property type="component" value="Unassembled WGS sequence"/>
</dbReference>
<dbReference type="InterPro" id="IPR043151">
    <property type="entry name" value="BAH_sf"/>
</dbReference>
<dbReference type="OrthoDB" id="1742084at2759"/>
<dbReference type="STRING" id="436907.A7TQA2"/>
<dbReference type="HOGENOM" id="CLU_007728_2_0_1"/>
<dbReference type="InterPro" id="IPR048047">
    <property type="entry name" value="RSC1/2_bromodom"/>
</dbReference>
<dbReference type="FunFam" id="2.30.30.490:FF:000016">
    <property type="entry name" value="RSC complex member"/>
    <property type="match status" value="1"/>
</dbReference>
<proteinExistence type="inferred from homology"/>
<evidence type="ECO:0000256" key="4">
    <source>
        <dbReference type="ARBA" id="ARBA00022853"/>
    </source>
</evidence>
<dbReference type="InterPro" id="IPR001025">
    <property type="entry name" value="BAH_dom"/>
</dbReference>
<feature type="domain" description="Bromo" evidence="12">
    <location>
        <begin position="272"/>
        <end position="342"/>
    </location>
</feature>
<feature type="compositionally biased region" description="Basic residues" evidence="11">
    <location>
        <begin position="236"/>
        <end position="246"/>
    </location>
</feature>
<dbReference type="SUPFAM" id="SSF47370">
    <property type="entry name" value="Bromodomain"/>
    <property type="match status" value="2"/>
</dbReference>
<dbReference type="FunCoup" id="A7TQA2">
    <property type="interactions" value="412"/>
</dbReference>
<comment type="subcellular location">
    <subcellularLocation>
        <location evidence="1">Nucleus</location>
    </subcellularLocation>
</comment>
<dbReference type="PROSITE" id="PS50014">
    <property type="entry name" value="BROMODOMAIN_2"/>
    <property type="match status" value="2"/>
</dbReference>
<feature type="region of interest" description="Disordered" evidence="11">
    <location>
        <begin position="821"/>
        <end position="864"/>
    </location>
</feature>
<feature type="domain" description="BAH" evidence="13">
    <location>
        <begin position="385"/>
        <end position="503"/>
    </location>
</feature>
<evidence type="ECO:0000256" key="10">
    <source>
        <dbReference type="PROSITE-ProRule" id="PRU00035"/>
    </source>
</evidence>
<feature type="compositionally biased region" description="Low complexity" evidence="11">
    <location>
        <begin position="617"/>
        <end position="632"/>
    </location>
</feature>
<dbReference type="GO" id="GO:0007062">
    <property type="term" value="P:sister chromatid cohesion"/>
    <property type="evidence" value="ECO:0007669"/>
    <property type="project" value="EnsemblFungi"/>
</dbReference>
<evidence type="ECO:0000256" key="3">
    <source>
        <dbReference type="ARBA" id="ARBA00022737"/>
    </source>
</evidence>
<dbReference type="GO" id="GO:0007059">
    <property type="term" value="P:chromosome segregation"/>
    <property type="evidence" value="ECO:0007669"/>
    <property type="project" value="EnsemblFungi"/>
</dbReference>
<name>A7TQA2_VANPO</name>
<dbReference type="PRINTS" id="PR00503">
    <property type="entry name" value="BROMODOMAIN"/>
</dbReference>
<keyword evidence="2" id="KW-0597">Phosphoprotein</keyword>
<feature type="domain" description="Bromo" evidence="12">
    <location>
        <begin position="42"/>
        <end position="110"/>
    </location>
</feature>
<dbReference type="GO" id="GO:0006337">
    <property type="term" value="P:nucleosome disassembly"/>
    <property type="evidence" value="ECO:0007669"/>
    <property type="project" value="EnsemblFungi"/>
</dbReference>
<dbReference type="PANTHER" id="PTHR16062">
    <property type="entry name" value="SWI/SNF-RELATED"/>
    <property type="match status" value="1"/>
</dbReference>
<dbReference type="GO" id="GO:0000724">
    <property type="term" value="P:double-strand break repair via homologous recombination"/>
    <property type="evidence" value="ECO:0007669"/>
    <property type="project" value="EnsemblFungi"/>
</dbReference>
<keyword evidence="7" id="KW-0804">Transcription</keyword>
<evidence type="ECO:0000256" key="9">
    <source>
        <dbReference type="ARBA" id="ARBA00061403"/>
    </source>
</evidence>
<dbReference type="InterPro" id="IPR035700">
    <property type="entry name" value="Rsc1/Rsc2_Bromo"/>
</dbReference>
<keyword evidence="15" id="KW-1185">Reference proteome</keyword>
<dbReference type="CDD" id="cd05522">
    <property type="entry name" value="Bromo_Rsc1_2_II"/>
    <property type="match status" value="1"/>
</dbReference>
<protein>
    <submittedName>
        <fullName evidence="14">Uncharacterized protein</fullName>
    </submittedName>
</protein>
<dbReference type="GeneID" id="5543636"/>
<keyword evidence="8" id="KW-0539">Nucleus</keyword>
<feature type="region of interest" description="Disordered" evidence="11">
    <location>
        <begin position="579"/>
        <end position="601"/>
    </location>
</feature>
<dbReference type="InterPro" id="IPR037382">
    <property type="entry name" value="Rsc/polybromo"/>
</dbReference>
<dbReference type="Gene3D" id="2.30.30.490">
    <property type="match status" value="1"/>
</dbReference>
<dbReference type="Pfam" id="PF00439">
    <property type="entry name" value="Bromodomain"/>
    <property type="match status" value="2"/>
</dbReference>
<keyword evidence="6 10" id="KW-0103">Bromodomain</keyword>
<dbReference type="FunFam" id="1.20.920.10:FF:000042">
    <property type="entry name" value="RSC complex member"/>
    <property type="match status" value="1"/>
</dbReference>
<evidence type="ECO:0000256" key="8">
    <source>
        <dbReference type="ARBA" id="ARBA00023242"/>
    </source>
</evidence>
<dbReference type="SMART" id="SM00439">
    <property type="entry name" value="BAH"/>
    <property type="match status" value="1"/>
</dbReference>
<keyword evidence="3" id="KW-0677">Repeat</keyword>
<evidence type="ECO:0000256" key="5">
    <source>
        <dbReference type="ARBA" id="ARBA00023015"/>
    </source>
</evidence>
<dbReference type="GO" id="GO:0006303">
    <property type="term" value="P:double-strand break repair via nonhomologous end joining"/>
    <property type="evidence" value="ECO:0007669"/>
    <property type="project" value="EnsemblFungi"/>
</dbReference>
<dbReference type="RefSeq" id="XP_001643414.1">
    <property type="nucleotide sequence ID" value="XM_001643364.1"/>
</dbReference>
<dbReference type="PANTHER" id="PTHR16062:SF21">
    <property type="entry name" value="CHROMATIN STRUCTURE-REMODELING COMPLEX SUBUNIT RSC1-RELATED"/>
    <property type="match status" value="1"/>
</dbReference>
<dbReference type="GO" id="GO:0042173">
    <property type="term" value="P:regulation of sporulation resulting in formation of a cellular spore"/>
    <property type="evidence" value="ECO:0007669"/>
    <property type="project" value="EnsemblFungi"/>
</dbReference>
<dbReference type="GO" id="GO:0006368">
    <property type="term" value="P:transcription elongation by RNA polymerase II"/>
    <property type="evidence" value="ECO:0007669"/>
    <property type="project" value="EnsemblFungi"/>
</dbReference>
<feature type="compositionally biased region" description="Acidic residues" evidence="11">
    <location>
        <begin position="181"/>
        <end position="198"/>
    </location>
</feature>
<dbReference type="SMART" id="SM00297">
    <property type="entry name" value="BROMO"/>
    <property type="match status" value="2"/>
</dbReference>
<feature type="region of interest" description="Disordered" evidence="11">
    <location>
        <begin position="613"/>
        <end position="647"/>
    </location>
</feature>
<dbReference type="GO" id="GO:0016586">
    <property type="term" value="C:RSC-type complex"/>
    <property type="evidence" value="ECO:0007669"/>
    <property type="project" value="EnsemblFungi"/>
</dbReference>
<dbReference type="InterPro" id="IPR001487">
    <property type="entry name" value="Bromodomain"/>
</dbReference>
<dbReference type="InParanoid" id="A7TQA2"/>
<feature type="compositionally biased region" description="Polar residues" evidence="11">
    <location>
        <begin position="207"/>
        <end position="233"/>
    </location>
</feature>
<keyword evidence="4" id="KW-0156">Chromatin regulator</keyword>
<evidence type="ECO:0000256" key="6">
    <source>
        <dbReference type="ARBA" id="ARBA00023117"/>
    </source>
</evidence>
<dbReference type="PROSITE" id="PS51038">
    <property type="entry name" value="BAH"/>
    <property type="match status" value="1"/>
</dbReference>
<dbReference type="GO" id="GO:0006276">
    <property type="term" value="P:plasmid maintenance"/>
    <property type="evidence" value="ECO:0007669"/>
    <property type="project" value="EnsemblFungi"/>
</dbReference>
<dbReference type="eggNOG" id="KOG1827">
    <property type="taxonomic scope" value="Eukaryota"/>
</dbReference>
<dbReference type="OMA" id="FFKYESP"/>
<dbReference type="Pfam" id="PF01426">
    <property type="entry name" value="BAH"/>
    <property type="match status" value="1"/>
</dbReference>
<dbReference type="CDD" id="cd04717">
    <property type="entry name" value="BAH_polybromo"/>
    <property type="match status" value="1"/>
</dbReference>
<evidence type="ECO:0000256" key="2">
    <source>
        <dbReference type="ARBA" id="ARBA00022553"/>
    </source>
</evidence>
<dbReference type="PhylomeDB" id="A7TQA2"/>
<evidence type="ECO:0000256" key="7">
    <source>
        <dbReference type="ARBA" id="ARBA00023163"/>
    </source>
</evidence>
<evidence type="ECO:0000256" key="1">
    <source>
        <dbReference type="ARBA" id="ARBA00004123"/>
    </source>
</evidence>
<reference evidence="14 15" key="1">
    <citation type="journal article" date="2007" name="Proc. Natl. Acad. Sci. U.S.A.">
        <title>Independent sorting-out of thousands of duplicated gene pairs in two yeast species descended from a whole-genome duplication.</title>
        <authorList>
            <person name="Scannell D.R."/>
            <person name="Frank A.C."/>
            <person name="Conant G.C."/>
            <person name="Byrne K.P."/>
            <person name="Woolfit M."/>
            <person name="Wolfe K.H."/>
        </authorList>
    </citation>
    <scope>NUCLEOTIDE SEQUENCE [LARGE SCALE GENOMIC DNA]</scope>
    <source>
        <strain evidence="15">ATCC 22028 / DSM 70294 / BCRC 21397 / CBS 2163 / NBRC 10782 / NRRL Y-8283 / UCD 57-17</strain>
    </source>
</reference>
<comment type="similarity">
    <text evidence="9">Belongs to the RSC1 family.</text>
</comment>
<evidence type="ECO:0000259" key="13">
    <source>
        <dbReference type="PROSITE" id="PS51038"/>
    </source>
</evidence>
<evidence type="ECO:0000313" key="14">
    <source>
        <dbReference type="EMBL" id="EDO15556.1"/>
    </source>
</evidence>
<evidence type="ECO:0000256" key="11">
    <source>
        <dbReference type="SAM" id="MobiDB-lite"/>
    </source>
</evidence>
<dbReference type="EMBL" id="DS480455">
    <property type="protein sequence ID" value="EDO15556.1"/>
    <property type="molecule type" value="Genomic_DNA"/>
</dbReference>
<dbReference type="Gene3D" id="1.20.920.10">
    <property type="entry name" value="Bromodomain-like"/>
    <property type="match status" value="2"/>
</dbReference>
<dbReference type="KEGG" id="vpo:Kpol_1042p15"/>
<dbReference type="GO" id="GO:0003682">
    <property type="term" value="F:chromatin binding"/>
    <property type="evidence" value="ECO:0007669"/>
    <property type="project" value="EnsemblFungi"/>
</dbReference>
<dbReference type="GO" id="GO:0070914">
    <property type="term" value="P:UV-damage excision repair"/>
    <property type="evidence" value="ECO:0007669"/>
    <property type="project" value="EnsemblFungi"/>
</dbReference>
<evidence type="ECO:0000313" key="15">
    <source>
        <dbReference type="Proteomes" id="UP000000267"/>
    </source>
</evidence>
<feature type="compositionally biased region" description="Polar residues" evidence="11">
    <location>
        <begin position="826"/>
        <end position="848"/>
    </location>
</feature>
<gene>
    <name evidence="14" type="ORF">Kpol_1042p15</name>
</gene>
<dbReference type="CDD" id="cd05521">
    <property type="entry name" value="Bromo_Rsc1_2_I"/>
    <property type="match status" value="1"/>
</dbReference>
<evidence type="ECO:0000259" key="12">
    <source>
        <dbReference type="PROSITE" id="PS50014"/>
    </source>
</evidence>
<feature type="region of interest" description="Disordered" evidence="11">
    <location>
        <begin position="171"/>
        <end position="247"/>
    </location>
</feature>
<dbReference type="InterPro" id="IPR036427">
    <property type="entry name" value="Bromodomain-like_sf"/>
</dbReference>
<organism evidence="15">
    <name type="scientific">Vanderwaltozyma polyspora (strain ATCC 22028 / DSM 70294 / BCRC 21397 / CBS 2163 / NBRC 10782 / NRRL Y-8283 / UCD 57-17)</name>
    <name type="common">Kluyveromyces polysporus</name>
    <dbReference type="NCBI Taxonomy" id="436907"/>
    <lineage>
        <taxon>Eukaryota</taxon>
        <taxon>Fungi</taxon>
        <taxon>Dikarya</taxon>
        <taxon>Ascomycota</taxon>
        <taxon>Saccharomycotina</taxon>
        <taxon>Saccharomycetes</taxon>
        <taxon>Saccharomycetales</taxon>
        <taxon>Saccharomycetaceae</taxon>
        <taxon>Vanderwaltozyma</taxon>
    </lineage>
</organism>
<accession>A7TQA2</accession>
<dbReference type="AlphaFoldDB" id="A7TQA2"/>